<gene>
    <name evidence="1" type="ORF">LCGC14_3161210</name>
</gene>
<sequence length="29" mass="3464">MQTILQKRKIEDGERKDAILEVLADKYCR</sequence>
<accession>A0A0F8VR77</accession>
<reference evidence="1" key="1">
    <citation type="journal article" date="2015" name="Nature">
        <title>Complex archaea that bridge the gap between prokaryotes and eukaryotes.</title>
        <authorList>
            <person name="Spang A."/>
            <person name="Saw J.H."/>
            <person name="Jorgensen S.L."/>
            <person name="Zaremba-Niedzwiedzka K."/>
            <person name="Martijn J."/>
            <person name="Lind A.E."/>
            <person name="van Eijk R."/>
            <person name="Schleper C."/>
            <person name="Guy L."/>
            <person name="Ettema T.J."/>
        </authorList>
    </citation>
    <scope>NUCLEOTIDE SEQUENCE</scope>
</reference>
<dbReference type="AlphaFoldDB" id="A0A0F8VR77"/>
<comment type="caution">
    <text evidence="1">The sequence shown here is derived from an EMBL/GenBank/DDBJ whole genome shotgun (WGS) entry which is preliminary data.</text>
</comment>
<evidence type="ECO:0000313" key="1">
    <source>
        <dbReference type="EMBL" id="KKK46842.1"/>
    </source>
</evidence>
<proteinExistence type="predicted"/>
<organism evidence="1">
    <name type="scientific">marine sediment metagenome</name>
    <dbReference type="NCBI Taxonomy" id="412755"/>
    <lineage>
        <taxon>unclassified sequences</taxon>
        <taxon>metagenomes</taxon>
        <taxon>ecological metagenomes</taxon>
    </lineage>
</organism>
<dbReference type="EMBL" id="LAZR01069877">
    <property type="protein sequence ID" value="KKK46842.1"/>
    <property type="molecule type" value="Genomic_DNA"/>
</dbReference>
<name>A0A0F8VR77_9ZZZZ</name>
<protein>
    <submittedName>
        <fullName evidence="1">Uncharacterized protein</fullName>
    </submittedName>
</protein>
<feature type="non-terminal residue" evidence="1">
    <location>
        <position position="29"/>
    </location>
</feature>